<organism evidence="1 2">
    <name type="scientific">Brassica cretica</name>
    <name type="common">Mustard</name>
    <dbReference type="NCBI Taxonomy" id="69181"/>
    <lineage>
        <taxon>Eukaryota</taxon>
        <taxon>Viridiplantae</taxon>
        <taxon>Streptophyta</taxon>
        <taxon>Embryophyta</taxon>
        <taxon>Tracheophyta</taxon>
        <taxon>Spermatophyta</taxon>
        <taxon>Magnoliopsida</taxon>
        <taxon>eudicotyledons</taxon>
        <taxon>Gunneridae</taxon>
        <taxon>Pentapetalae</taxon>
        <taxon>rosids</taxon>
        <taxon>malvids</taxon>
        <taxon>Brassicales</taxon>
        <taxon>Brassicaceae</taxon>
        <taxon>Brassiceae</taxon>
        <taxon>Brassica</taxon>
    </lineage>
</organism>
<reference evidence="1" key="1">
    <citation type="submission" date="2019-12" db="EMBL/GenBank/DDBJ databases">
        <title>Genome sequencing and annotation of Brassica cretica.</title>
        <authorList>
            <person name="Studholme D.J."/>
            <person name="Sarris P."/>
        </authorList>
    </citation>
    <scope>NUCLEOTIDE SEQUENCE</scope>
    <source>
        <strain evidence="1">PFS-109/04</strain>
        <tissue evidence="1">Leaf</tissue>
    </source>
</reference>
<sequence length="146" mass="16873">MVGKSHSCKPPGASLENSDVLEFCRDQVEVHKIVSVCSESLHIIWSINFQTIQLKRAFLGEPVALENRLDAIEALKKEIKFDKNVDFFPFQVLLRNLEACGRFFVVHGRLIWKLRNRMVGFEDDSSRISDKDSMRESRLLIMVEYA</sequence>
<evidence type="ECO:0000313" key="1">
    <source>
        <dbReference type="EMBL" id="KAF3573919.1"/>
    </source>
</evidence>
<comment type="caution">
    <text evidence="1">The sequence shown here is derived from an EMBL/GenBank/DDBJ whole genome shotgun (WGS) entry which is preliminary data.</text>
</comment>
<proteinExistence type="predicted"/>
<dbReference type="AlphaFoldDB" id="A0A8S9RM67"/>
<name>A0A8S9RM67_BRACR</name>
<dbReference type="EMBL" id="QGKX02000095">
    <property type="protein sequence ID" value="KAF3573919.1"/>
    <property type="molecule type" value="Genomic_DNA"/>
</dbReference>
<protein>
    <submittedName>
        <fullName evidence="1">Uncharacterized protein</fullName>
    </submittedName>
</protein>
<accession>A0A8S9RM67</accession>
<evidence type="ECO:0000313" key="2">
    <source>
        <dbReference type="Proteomes" id="UP000712600"/>
    </source>
</evidence>
<dbReference type="Proteomes" id="UP000712600">
    <property type="component" value="Unassembled WGS sequence"/>
</dbReference>
<gene>
    <name evidence="1" type="ORF">F2Q69_00063568</name>
</gene>